<accession>C0GFP8</accession>
<evidence type="ECO:0000259" key="6">
    <source>
        <dbReference type="PROSITE" id="PS51278"/>
    </source>
</evidence>
<keyword evidence="3 4" id="KW-0067">ATP-binding</keyword>
<dbReference type="CDD" id="cd01991">
    <property type="entry name" value="Asn_synthase_B_C"/>
    <property type="match status" value="1"/>
</dbReference>
<gene>
    <name evidence="7" type="ORF">DealDRAFT_1307</name>
</gene>
<evidence type="ECO:0000256" key="4">
    <source>
        <dbReference type="PIRSR" id="PIRSR001589-2"/>
    </source>
</evidence>
<dbReference type="InterPro" id="IPR014729">
    <property type="entry name" value="Rossmann-like_a/b/a_fold"/>
</dbReference>
<organism evidence="7 8">
    <name type="scientific">Dethiobacter alkaliphilus AHT 1</name>
    <dbReference type="NCBI Taxonomy" id="555088"/>
    <lineage>
        <taxon>Bacteria</taxon>
        <taxon>Bacillati</taxon>
        <taxon>Bacillota</taxon>
        <taxon>Dethiobacteria</taxon>
        <taxon>Dethiobacterales</taxon>
        <taxon>Dethiobacteraceae</taxon>
        <taxon>Dethiobacter</taxon>
    </lineage>
</organism>
<dbReference type="SUPFAM" id="SSF52402">
    <property type="entry name" value="Adenine nucleotide alpha hydrolases-like"/>
    <property type="match status" value="1"/>
</dbReference>
<feature type="site" description="Important for beta-aspartyl-AMP intermediate formation" evidence="5">
    <location>
        <position position="310"/>
    </location>
</feature>
<name>C0GFP8_DETAL</name>
<dbReference type="EMBL" id="ACJM01000005">
    <property type="protein sequence ID" value="EEG78008.1"/>
    <property type="molecule type" value="Genomic_DNA"/>
</dbReference>
<reference evidence="7 8" key="1">
    <citation type="submission" date="2009-02" db="EMBL/GenBank/DDBJ databases">
        <title>Sequencing of the draft genome and assembly of Dethiobacter alkaliphilus AHT 1.</title>
        <authorList>
            <consortium name="US DOE Joint Genome Institute (JGI-PGF)"/>
            <person name="Lucas S."/>
            <person name="Copeland A."/>
            <person name="Lapidus A."/>
            <person name="Glavina del Rio T."/>
            <person name="Dalin E."/>
            <person name="Tice H."/>
            <person name="Bruce D."/>
            <person name="Goodwin L."/>
            <person name="Pitluck S."/>
            <person name="Larimer F."/>
            <person name="Land M.L."/>
            <person name="Hauser L."/>
            <person name="Muyzer G."/>
        </authorList>
    </citation>
    <scope>NUCLEOTIDE SEQUENCE [LARGE SCALE GENOMIC DNA]</scope>
    <source>
        <strain evidence="7 8">AHT 1</strain>
    </source>
</reference>
<evidence type="ECO:0000256" key="5">
    <source>
        <dbReference type="PIRSR" id="PIRSR001589-3"/>
    </source>
</evidence>
<dbReference type="PANTHER" id="PTHR11772:SF2">
    <property type="entry name" value="ASPARAGINE SYNTHETASE [GLUTAMINE-HYDROLYZING]"/>
    <property type="match status" value="1"/>
</dbReference>
<keyword evidence="1" id="KW-0436">Ligase</keyword>
<dbReference type="OrthoDB" id="9763290at2"/>
<dbReference type="Gene3D" id="3.40.50.620">
    <property type="entry name" value="HUPs"/>
    <property type="match status" value="1"/>
</dbReference>
<evidence type="ECO:0000256" key="2">
    <source>
        <dbReference type="ARBA" id="ARBA00022741"/>
    </source>
</evidence>
<dbReference type="Gene3D" id="3.60.20.10">
    <property type="entry name" value="Glutamine Phosphoribosylpyrophosphate, subunit 1, domain 1"/>
    <property type="match status" value="1"/>
</dbReference>
<dbReference type="eggNOG" id="COG0367">
    <property type="taxonomic scope" value="Bacteria"/>
</dbReference>
<comment type="caution">
    <text evidence="7">The sequence shown here is derived from an EMBL/GenBank/DDBJ whole genome shotgun (WGS) entry which is preliminary data.</text>
</comment>
<protein>
    <submittedName>
        <fullName evidence="7">Asparagine synthase</fullName>
    </submittedName>
</protein>
<dbReference type="PROSITE" id="PS51278">
    <property type="entry name" value="GATASE_TYPE_2"/>
    <property type="match status" value="1"/>
</dbReference>
<dbReference type="SUPFAM" id="SSF56235">
    <property type="entry name" value="N-terminal nucleophile aminohydrolases (Ntn hydrolases)"/>
    <property type="match status" value="1"/>
</dbReference>
<dbReference type="Pfam" id="PF13537">
    <property type="entry name" value="GATase_7"/>
    <property type="match status" value="1"/>
</dbReference>
<dbReference type="InterPro" id="IPR050795">
    <property type="entry name" value="Asn_Synthetase"/>
</dbReference>
<proteinExistence type="predicted"/>
<evidence type="ECO:0000256" key="3">
    <source>
        <dbReference type="ARBA" id="ARBA00022840"/>
    </source>
</evidence>
<keyword evidence="8" id="KW-1185">Reference proteome</keyword>
<evidence type="ECO:0000256" key="1">
    <source>
        <dbReference type="ARBA" id="ARBA00022598"/>
    </source>
</evidence>
<dbReference type="AlphaFoldDB" id="C0GFP8"/>
<dbReference type="GO" id="GO:0006529">
    <property type="term" value="P:asparagine biosynthetic process"/>
    <property type="evidence" value="ECO:0007669"/>
    <property type="project" value="UniProtKB-KW"/>
</dbReference>
<keyword evidence="2 4" id="KW-0547">Nucleotide-binding</keyword>
<dbReference type="RefSeq" id="WP_008515954.1">
    <property type="nucleotide sequence ID" value="NZ_ACJM01000005.1"/>
</dbReference>
<dbReference type="GO" id="GO:0004066">
    <property type="term" value="F:asparagine synthase (glutamine-hydrolyzing) activity"/>
    <property type="evidence" value="ECO:0007669"/>
    <property type="project" value="UniProtKB-EC"/>
</dbReference>
<feature type="domain" description="Glutamine amidotransferase type-2" evidence="6">
    <location>
        <begin position="2"/>
        <end position="162"/>
    </location>
</feature>
<dbReference type="STRING" id="555088.DealDRAFT_1307"/>
<dbReference type="GO" id="GO:0005524">
    <property type="term" value="F:ATP binding"/>
    <property type="evidence" value="ECO:0007669"/>
    <property type="project" value="UniProtKB-KW"/>
</dbReference>
<dbReference type="PANTHER" id="PTHR11772">
    <property type="entry name" value="ASPARAGINE SYNTHETASE"/>
    <property type="match status" value="1"/>
</dbReference>
<evidence type="ECO:0000313" key="7">
    <source>
        <dbReference type="EMBL" id="EEG78008.1"/>
    </source>
</evidence>
<evidence type="ECO:0000313" key="8">
    <source>
        <dbReference type="Proteomes" id="UP000006443"/>
    </source>
</evidence>
<dbReference type="InterPro" id="IPR001962">
    <property type="entry name" value="Asn_synthase"/>
</dbReference>
<dbReference type="InterPro" id="IPR017932">
    <property type="entry name" value="GATase_2_dom"/>
</dbReference>
<dbReference type="Pfam" id="PF00733">
    <property type="entry name" value="Asn_synthase"/>
    <property type="match status" value="2"/>
</dbReference>
<dbReference type="Proteomes" id="UP000006443">
    <property type="component" value="Unassembled WGS sequence"/>
</dbReference>
<dbReference type="InterPro" id="IPR029055">
    <property type="entry name" value="Ntn_hydrolases_N"/>
</dbReference>
<feature type="binding site" evidence="4">
    <location>
        <position position="77"/>
    </location>
    <ligand>
        <name>L-glutamine</name>
        <dbReference type="ChEBI" id="CHEBI:58359"/>
    </ligand>
</feature>
<dbReference type="GO" id="GO:0005829">
    <property type="term" value="C:cytosol"/>
    <property type="evidence" value="ECO:0007669"/>
    <property type="project" value="TreeGrafter"/>
</dbReference>
<sequence>MSGLAGYIGERATAKDVEQMIEAIKHRGSGSPSLQAVPSGFAGFVGANSLGFSGDKAPFVIMDGTLIRDDRQNGASDADYLREEYMKHGKDAFSRMVGSFSCAIMDENECIIARDHVGARPLVYHELPQGDFLFASEAKALKQRADSVEELPPGHYYSTQKGLGQFKNCSVTLPEWESTEEAIKAVRELLIKSIEQAISSGNIKGVALSGGLDSSIILAVAREFDKDIAAFTATFAERHGEDLEYAKLLADQLGVDHHIYEITREDIKNVLPEAVWYLESFDEDCITGFIANYYTSRFASDHVNSVLVGEGADELFGGYFRELQDISDPEEKERIGRKLLEVSYNTALRRLDRGWMANSIEYFAPFLHPAVVSLANNIPMDLKVYQKEDASIEKWILREAFRDFLPQEIADRPKLRFSRGVGVDDQVDQAIPASIGEKELQQSPKSSGGIALQSPKELYFYKLFQEHFPQGYEGLTARWDPFK</sequence>